<keyword evidence="3 8" id="KW-0418">Kinase</keyword>
<dbReference type="InterPro" id="IPR020568">
    <property type="entry name" value="Ribosomal_Su5_D2-typ_SF"/>
</dbReference>
<evidence type="ECO:0000256" key="5">
    <source>
        <dbReference type="ARBA" id="ARBA00038121"/>
    </source>
</evidence>
<dbReference type="InterPro" id="IPR036554">
    <property type="entry name" value="GHMP_kinase_C_sf"/>
</dbReference>
<dbReference type="Pfam" id="PF08544">
    <property type="entry name" value="GHMP_kinases_C"/>
    <property type="match status" value="1"/>
</dbReference>
<comment type="similarity">
    <text evidence="5">Belongs to the GHMP kinase family.</text>
</comment>
<dbReference type="InterPro" id="IPR014606">
    <property type="entry name" value="Heptose_7-P_kinase"/>
</dbReference>
<evidence type="ECO:0000259" key="7">
    <source>
        <dbReference type="Pfam" id="PF08544"/>
    </source>
</evidence>
<dbReference type="GO" id="GO:0005524">
    <property type="term" value="F:ATP binding"/>
    <property type="evidence" value="ECO:0007669"/>
    <property type="project" value="UniProtKB-KW"/>
</dbReference>
<dbReference type="PANTHER" id="PTHR32463:SF0">
    <property type="entry name" value="L-FUCOSE KINASE"/>
    <property type="match status" value="1"/>
</dbReference>
<dbReference type="EMBL" id="LBWA01000005">
    <property type="protein sequence ID" value="KKQ98120.1"/>
    <property type="molecule type" value="Genomic_DNA"/>
</dbReference>
<dbReference type="InterPro" id="IPR052203">
    <property type="entry name" value="GHMP_Kinase-Related"/>
</dbReference>
<dbReference type="InterPro" id="IPR006204">
    <property type="entry name" value="GHMP_kinase_N_dom"/>
</dbReference>
<evidence type="ECO:0000256" key="4">
    <source>
        <dbReference type="ARBA" id="ARBA00022840"/>
    </source>
</evidence>
<feature type="domain" description="GHMP kinase C-terminal" evidence="7">
    <location>
        <begin position="228"/>
        <end position="306"/>
    </location>
</feature>
<keyword evidence="1" id="KW-0808">Transferase</keyword>
<feature type="domain" description="GHMP kinase N-terminal" evidence="6">
    <location>
        <begin position="71"/>
        <end position="155"/>
    </location>
</feature>
<keyword evidence="4" id="KW-0067">ATP-binding</keyword>
<dbReference type="PATRIC" id="fig|1618549.4.peg.561"/>
<comment type="caution">
    <text evidence="8">The sequence shown here is derived from an EMBL/GenBank/DDBJ whole genome shotgun (WGS) entry which is preliminary data.</text>
</comment>
<dbReference type="GO" id="GO:0042352">
    <property type="term" value="P:GDP-L-fucose salvage"/>
    <property type="evidence" value="ECO:0007669"/>
    <property type="project" value="TreeGrafter"/>
</dbReference>
<dbReference type="Pfam" id="PF00288">
    <property type="entry name" value="GHMP_kinases_N"/>
    <property type="match status" value="1"/>
</dbReference>
<dbReference type="PRINTS" id="PR00960">
    <property type="entry name" value="LMBPPROTEIN"/>
</dbReference>
<evidence type="ECO:0000256" key="1">
    <source>
        <dbReference type="ARBA" id="ARBA00022679"/>
    </source>
</evidence>
<dbReference type="GO" id="GO:0050201">
    <property type="term" value="F:fucokinase activity"/>
    <property type="evidence" value="ECO:0007669"/>
    <property type="project" value="TreeGrafter"/>
</dbReference>
<accession>A0A0G0MCT9</accession>
<dbReference type="PIRSF" id="PIRSF036406">
    <property type="entry name" value="Hept_kin"/>
    <property type="match status" value="1"/>
</dbReference>
<dbReference type="AlphaFoldDB" id="A0A0G0MCT9"/>
<evidence type="ECO:0000313" key="8">
    <source>
        <dbReference type="EMBL" id="KKQ98120.1"/>
    </source>
</evidence>
<evidence type="ECO:0000256" key="3">
    <source>
        <dbReference type="ARBA" id="ARBA00022777"/>
    </source>
</evidence>
<keyword evidence="2" id="KW-0547">Nucleotide-binding</keyword>
<proteinExistence type="inferred from homology"/>
<reference evidence="8 9" key="1">
    <citation type="journal article" date="2015" name="Nature">
        <title>rRNA introns, odd ribosomes, and small enigmatic genomes across a large radiation of phyla.</title>
        <authorList>
            <person name="Brown C.T."/>
            <person name="Hug L.A."/>
            <person name="Thomas B.C."/>
            <person name="Sharon I."/>
            <person name="Castelle C.J."/>
            <person name="Singh A."/>
            <person name="Wilkins M.J."/>
            <person name="Williams K.H."/>
            <person name="Banfield J.F."/>
        </authorList>
    </citation>
    <scope>NUCLEOTIDE SEQUENCE [LARGE SCALE GENOMIC DNA]</scope>
</reference>
<evidence type="ECO:0000313" key="9">
    <source>
        <dbReference type="Proteomes" id="UP000034325"/>
    </source>
</evidence>
<gene>
    <name evidence="8" type="ORF">UT23_C0005G0043</name>
</gene>
<dbReference type="SUPFAM" id="SSF55060">
    <property type="entry name" value="GHMP Kinase, C-terminal domain"/>
    <property type="match status" value="1"/>
</dbReference>
<name>A0A0G0MCT9_9BACT</name>
<dbReference type="Proteomes" id="UP000034325">
    <property type="component" value="Unassembled WGS sequence"/>
</dbReference>
<dbReference type="InterPro" id="IPR013750">
    <property type="entry name" value="GHMP_kinase_C_dom"/>
</dbReference>
<evidence type="ECO:0000259" key="6">
    <source>
        <dbReference type="Pfam" id="PF00288"/>
    </source>
</evidence>
<dbReference type="InterPro" id="IPR001174">
    <property type="entry name" value="HddA/FKP"/>
</dbReference>
<sequence>MIISKTPLRISFAGGGSDINWFYAKNPGAVVSSAIDKYIYITVNKKFDHKIRASYSKTEIVENVNYLKHDLIRECMKLLKIDGGIEITSISDIPSEGTGLGSSSTYTVGLLQALYAYKNKFIPAEVLAKQACKIEIDLLAKPVGKQDQYIAAYGGLRFIRFNTDSSVRTDLVICNPMTIKLLSKNLLMLYTGLTRSASDVLLNQKNKVALNERKLNLMRQMVRIAHEMKKGLENNNLNSFGELLHANWLLKKKLGDGISNDKIDKWYSVARRNGAIGGKITGAGGGGFLLLYAPHQKHSKIINALPNLIPLPISLEAEGSKIIFVGG</sequence>
<organism evidence="8 9">
    <name type="scientific">Candidatus Woesebacteria bacterium GW2011_GWA1_39_12</name>
    <dbReference type="NCBI Taxonomy" id="1618549"/>
    <lineage>
        <taxon>Bacteria</taxon>
        <taxon>Candidatus Woeseibacteriota</taxon>
    </lineage>
</organism>
<dbReference type="PANTHER" id="PTHR32463">
    <property type="entry name" value="L-FUCOSE KINASE"/>
    <property type="match status" value="1"/>
</dbReference>
<evidence type="ECO:0000256" key="2">
    <source>
        <dbReference type="ARBA" id="ARBA00022741"/>
    </source>
</evidence>
<dbReference type="Gene3D" id="3.30.230.120">
    <property type="match status" value="1"/>
</dbReference>
<dbReference type="SUPFAM" id="SSF54211">
    <property type="entry name" value="Ribosomal protein S5 domain 2-like"/>
    <property type="match status" value="1"/>
</dbReference>
<protein>
    <submittedName>
        <fullName evidence="8">GHMP kinase</fullName>
    </submittedName>
</protein>